<dbReference type="SUPFAM" id="SSF46689">
    <property type="entry name" value="Homeodomain-like"/>
    <property type="match status" value="1"/>
</dbReference>
<dbReference type="InterPro" id="IPR009057">
    <property type="entry name" value="Homeodomain-like_sf"/>
</dbReference>
<name>A0A255XP64_9PROT</name>
<feature type="DNA-binding region" description="H-T-H motif" evidence="4">
    <location>
        <begin position="48"/>
        <end position="67"/>
    </location>
</feature>
<organism evidence="6 7">
    <name type="scientific">Elstera cyanobacteriorum</name>
    <dbReference type="NCBI Taxonomy" id="2022747"/>
    <lineage>
        <taxon>Bacteria</taxon>
        <taxon>Pseudomonadati</taxon>
        <taxon>Pseudomonadota</taxon>
        <taxon>Alphaproteobacteria</taxon>
        <taxon>Rhodospirillales</taxon>
        <taxon>Rhodospirillaceae</taxon>
        <taxon>Elstera</taxon>
    </lineage>
</organism>
<keyword evidence="3" id="KW-0804">Transcription</keyword>
<dbReference type="Proteomes" id="UP000216361">
    <property type="component" value="Unassembled WGS sequence"/>
</dbReference>
<dbReference type="PROSITE" id="PS50977">
    <property type="entry name" value="HTH_TETR_2"/>
    <property type="match status" value="1"/>
</dbReference>
<accession>A0A255XP64</accession>
<evidence type="ECO:0000256" key="4">
    <source>
        <dbReference type="PROSITE-ProRule" id="PRU00335"/>
    </source>
</evidence>
<feature type="domain" description="HTH tetR-type" evidence="5">
    <location>
        <begin position="25"/>
        <end position="85"/>
    </location>
</feature>
<keyword evidence="2 4" id="KW-0238">DNA-binding</keyword>
<evidence type="ECO:0000256" key="3">
    <source>
        <dbReference type="ARBA" id="ARBA00023163"/>
    </source>
</evidence>
<dbReference type="GO" id="GO:0000976">
    <property type="term" value="F:transcription cis-regulatory region binding"/>
    <property type="evidence" value="ECO:0007669"/>
    <property type="project" value="TreeGrafter"/>
</dbReference>
<evidence type="ECO:0000313" key="7">
    <source>
        <dbReference type="Proteomes" id="UP000216361"/>
    </source>
</evidence>
<sequence length="215" mass="22216">MIILVINLARGGETMARYRNPEIYAAQQTSILRAAERCIRRYGFEGTAIAALCAEAGISAGRLYHYFPSKAAIIAALIAEAQAEALASLDPLATAAITPAALIAAVEAAALGVADPDYAAVALEIAASAARDATIAAALAAHERAVAAAWQAAIERGQSGGLFPAHLPADALAEAIALVLDGILGCRISKPDLTDAAIRQRVRFVLTPLLEHAAR</sequence>
<evidence type="ECO:0000259" key="5">
    <source>
        <dbReference type="PROSITE" id="PS50977"/>
    </source>
</evidence>
<dbReference type="InterPro" id="IPR050109">
    <property type="entry name" value="HTH-type_TetR-like_transc_reg"/>
</dbReference>
<gene>
    <name evidence="6" type="ORF">CHR90_12360</name>
</gene>
<protein>
    <recommendedName>
        <fullName evidence="5">HTH tetR-type domain-containing protein</fullName>
    </recommendedName>
</protein>
<dbReference type="PRINTS" id="PR00455">
    <property type="entry name" value="HTHTETR"/>
</dbReference>
<dbReference type="InterPro" id="IPR036271">
    <property type="entry name" value="Tet_transcr_reg_TetR-rel_C_sf"/>
</dbReference>
<reference evidence="6 7" key="1">
    <citation type="submission" date="2017-07" db="EMBL/GenBank/DDBJ databases">
        <title>Elstera cyanobacteriorum sp. nov., a novel bacterium isolated from cyanobacterial aggregates in a eutrophic lake.</title>
        <authorList>
            <person name="Cai H."/>
        </authorList>
    </citation>
    <scope>NUCLEOTIDE SEQUENCE [LARGE SCALE GENOMIC DNA]</scope>
    <source>
        <strain evidence="6 7">TH019</strain>
    </source>
</reference>
<comment type="caution">
    <text evidence="6">The sequence shown here is derived from an EMBL/GenBank/DDBJ whole genome shotgun (WGS) entry which is preliminary data.</text>
</comment>
<keyword evidence="1" id="KW-0805">Transcription regulation</keyword>
<evidence type="ECO:0000256" key="2">
    <source>
        <dbReference type="ARBA" id="ARBA00023125"/>
    </source>
</evidence>
<evidence type="ECO:0000256" key="1">
    <source>
        <dbReference type="ARBA" id="ARBA00023015"/>
    </source>
</evidence>
<dbReference type="AlphaFoldDB" id="A0A255XP64"/>
<dbReference type="GO" id="GO:0003700">
    <property type="term" value="F:DNA-binding transcription factor activity"/>
    <property type="evidence" value="ECO:0007669"/>
    <property type="project" value="TreeGrafter"/>
</dbReference>
<dbReference type="InterPro" id="IPR001647">
    <property type="entry name" value="HTH_TetR"/>
</dbReference>
<dbReference type="SUPFAM" id="SSF48498">
    <property type="entry name" value="Tetracyclin repressor-like, C-terminal domain"/>
    <property type="match status" value="1"/>
</dbReference>
<dbReference type="Gene3D" id="1.10.357.10">
    <property type="entry name" value="Tetracycline Repressor, domain 2"/>
    <property type="match status" value="1"/>
</dbReference>
<dbReference type="PANTHER" id="PTHR30055:SF234">
    <property type="entry name" value="HTH-TYPE TRANSCRIPTIONAL REGULATOR BETI"/>
    <property type="match status" value="1"/>
</dbReference>
<dbReference type="EMBL" id="NOXS01000033">
    <property type="protein sequence ID" value="OYQ18225.1"/>
    <property type="molecule type" value="Genomic_DNA"/>
</dbReference>
<proteinExistence type="predicted"/>
<dbReference type="Pfam" id="PF00440">
    <property type="entry name" value="TetR_N"/>
    <property type="match status" value="1"/>
</dbReference>
<dbReference type="OrthoDB" id="9803547at2"/>
<evidence type="ECO:0000313" key="6">
    <source>
        <dbReference type="EMBL" id="OYQ18225.1"/>
    </source>
</evidence>
<dbReference type="PANTHER" id="PTHR30055">
    <property type="entry name" value="HTH-TYPE TRANSCRIPTIONAL REGULATOR RUTR"/>
    <property type="match status" value="1"/>
</dbReference>
<keyword evidence="7" id="KW-1185">Reference proteome</keyword>